<comment type="function">
    <text evidence="2 19">Cell wall formation.</text>
</comment>
<dbReference type="Pfam" id="PF01565">
    <property type="entry name" value="FAD_binding_4"/>
    <property type="match status" value="1"/>
</dbReference>
<dbReference type="HAMAP" id="MF_00037">
    <property type="entry name" value="MurB"/>
    <property type="match status" value="1"/>
</dbReference>
<protein>
    <recommendedName>
        <fullName evidence="6 19">UDP-N-acetylenolpyruvoylglucosamine reductase</fullName>
        <ecNumber evidence="5 19">1.3.1.98</ecNumber>
    </recommendedName>
    <alternativeName>
        <fullName evidence="17 19">UDP-N-acetylmuramate dehydrogenase</fullName>
    </alternativeName>
</protein>
<dbReference type="Gene3D" id="3.30.43.10">
    <property type="entry name" value="Uridine Diphospho-n-acetylenolpyruvylglucosamine Reductase, domain 2"/>
    <property type="match status" value="1"/>
</dbReference>
<dbReference type="GO" id="GO:0008762">
    <property type="term" value="F:UDP-N-acetylmuramate dehydrogenase activity"/>
    <property type="evidence" value="ECO:0007669"/>
    <property type="project" value="UniProtKB-UniRule"/>
</dbReference>
<evidence type="ECO:0000256" key="8">
    <source>
        <dbReference type="ARBA" id="ARBA00022618"/>
    </source>
</evidence>
<dbReference type="Gene3D" id="3.40.1190.10">
    <property type="entry name" value="Mur-like, catalytic domain"/>
    <property type="match status" value="1"/>
</dbReference>
<dbReference type="InterPro" id="IPR013221">
    <property type="entry name" value="Mur_ligase_cen"/>
</dbReference>
<keyword evidence="13 19" id="KW-0573">Peptidoglycan synthesis</keyword>
<dbReference type="InterPro" id="IPR016169">
    <property type="entry name" value="FAD-bd_PCMH_sub2"/>
</dbReference>
<dbReference type="InterPro" id="IPR036615">
    <property type="entry name" value="Mur_ligase_C_dom_sf"/>
</dbReference>
<comment type="subcellular location">
    <subcellularLocation>
        <location evidence="3 19">Cytoplasm</location>
    </subcellularLocation>
</comment>
<dbReference type="GO" id="GO:0005524">
    <property type="term" value="F:ATP binding"/>
    <property type="evidence" value="ECO:0007669"/>
    <property type="project" value="InterPro"/>
</dbReference>
<dbReference type="EC" id="1.3.1.98" evidence="5 19"/>
<dbReference type="NCBIfam" id="TIGR00179">
    <property type="entry name" value="murB"/>
    <property type="match status" value="1"/>
</dbReference>
<proteinExistence type="inferred from homology"/>
<dbReference type="SUPFAM" id="SSF56194">
    <property type="entry name" value="Uridine diphospho-N-Acetylenolpyruvylglucosamine reductase, MurB, C-terminal domain"/>
    <property type="match status" value="1"/>
</dbReference>
<dbReference type="InterPro" id="IPR036635">
    <property type="entry name" value="MurB_C_sf"/>
</dbReference>
<keyword evidence="15 19" id="KW-0131">Cell cycle</keyword>
<keyword evidence="14 19" id="KW-0560">Oxidoreductase</keyword>
<dbReference type="PANTHER" id="PTHR21071">
    <property type="entry name" value="UDP-N-ACETYLENOLPYRUVOYLGLUCOSAMINE REDUCTASE"/>
    <property type="match status" value="1"/>
</dbReference>
<dbReference type="Pfam" id="PF02875">
    <property type="entry name" value="Mur_ligase_C"/>
    <property type="match status" value="1"/>
</dbReference>
<evidence type="ECO:0000256" key="12">
    <source>
        <dbReference type="ARBA" id="ARBA00022960"/>
    </source>
</evidence>
<dbReference type="RefSeq" id="WP_185694604.1">
    <property type="nucleotide sequence ID" value="NZ_JACHVA010000138.1"/>
</dbReference>
<organism evidence="21 22">
    <name type="scientific">Puniceicoccus vermicola</name>
    <dbReference type="NCBI Taxonomy" id="388746"/>
    <lineage>
        <taxon>Bacteria</taxon>
        <taxon>Pseudomonadati</taxon>
        <taxon>Verrucomicrobiota</taxon>
        <taxon>Opitutia</taxon>
        <taxon>Puniceicoccales</taxon>
        <taxon>Puniceicoccaceae</taxon>
        <taxon>Puniceicoccus</taxon>
    </lineage>
</organism>
<evidence type="ECO:0000256" key="19">
    <source>
        <dbReference type="HAMAP-Rule" id="MF_00037"/>
    </source>
</evidence>
<evidence type="ECO:0000256" key="2">
    <source>
        <dbReference type="ARBA" id="ARBA00003921"/>
    </source>
</evidence>
<evidence type="ECO:0000256" key="6">
    <source>
        <dbReference type="ARBA" id="ARBA00015188"/>
    </source>
</evidence>
<dbReference type="GO" id="GO:0071949">
    <property type="term" value="F:FAD binding"/>
    <property type="evidence" value="ECO:0007669"/>
    <property type="project" value="InterPro"/>
</dbReference>
<evidence type="ECO:0000256" key="16">
    <source>
        <dbReference type="ARBA" id="ARBA00023316"/>
    </source>
</evidence>
<dbReference type="SUPFAM" id="SSF53244">
    <property type="entry name" value="MurD-like peptide ligases, peptide-binding domain"/>
    <property type="match status" value="1"/>
</dbReference>
<feature type="active site" evidence="19">
    <location>
        <position position="713"/>
    </location>
</feature>
<comment type="pathway">
    <text evidence="4 19">Cell wall biogenesis; peptidoglycan biosynthesis.</text>
</comment>
<keyword evidence="9 19" id="KW-0285">Flavoprotein</keyword>
<name>A0A7X1B1N1_9BACT</name>
<reference evidence="21 22" key="1">
    <citation type="submission" date="2020-07" db="EMBL/GenBank/DDBJ databases">
        <authorList>
            <person name="Feng X."/>
        </authorList>
    </citation>
    <scope>NUCLEOTIDE SEQUENCE [LARGE SCALE GENOMIC DNA]</scope>
    <source>
        <strain evidence="21 22">JCM14086</strain>
    </source>
</reference>
<dbReference type="Gene3D" id="3.90.78.10">
    <property type="entry name" value="UDP-N-acetylenolpyruvoylglucosamine reductase, C-terminal domain"/>
    <property type="match status" value="1"/>
</dbReference>
<gene>
    <name evidence="19 21" type="primary">murB</name>
    <name evidence="21" type="ORF">H5P30_19565</name>
</gene>
<evidence type="ECO:0000256" key="15">
    <source>
        <dbReference type="ARBA" id="ARBA00023306"/>
    </source>
</evidence>
<keyword evidence="11 19" id="KW-0521">NADP</keyword>
<dbReference type="PANTHER" id="PTHR21071:SF4">
    <property type="entry name" value="UDP-N-ACETYLENOLPYRUVOYLGLUCOSAMINE REDUCTASE"/>
    <property type="match status" value="1"/>
</dbReference>
<dbReference type="SUPFAM" id="SSF53623">
    <property type="entry name" value="MurD-like peptide ligases, catalytic domain"/>
    <property type="match status" value="1"/>
</dbReference>
<feature type="active site" evidence="19">
    <location>
        <position position="594"/>
    </location>
</feature>
<evidence type="ECO:0000256" key="17">
    <source>
        <dbReference type="ARBA" id="ARBA00031026"/>
    </source>
</evidence>
<dbReference type="InterPro" id="IPR006094">
    <property type="entry name" value="Oxid_FAD_bind_N"/>
</dbReference>
<dbReference type="GO" id="GO:0008360">
    <property type="term" value="P:regulation of cell shape"/>
    <property type="evidence" value="ECO:0007669"/>
    <property type="project" value="UniProtKB-KW"/>
</dbReference>
<dbReference type="EMBL" id="JACHVA010000138">
    <property type="protein sequence ID" value="MBC2603985.1"/>
    <property type="molecule type" value="Genomic_DNA"/>
</dbReference>
<dbReference type="InterPro" id="IPR003170">
    <property type="entry name" value="MurB"/>
</dbReference>
<dbReference type="NCBIfam" id="NF010480">
    <property type="entry name" value="PRK13905.1"/>
    <property type="match status" value="1"/>
</dbReference>
<evidence type="ECO:0000256" key="14">
    <source>
        <dbReference type="ARBA" id="ARBA00023002"/>
    </source>
</evidence>
<dbReference type="Gene3D" id="3.40.50.720">
    <property type="entry name" value="NAD(P)-binding Rossmann-like Domain"/>
    <property type="match status" value="1"/>
</dbReference>
<dbReference type="UniPathway" id="UPA00219"/>
<dbReference type="GO" id="GO:0071555">
    <property type="term" value="P:cell wall organization"/>
    <property type="evidence" value="ECO:0007669"/>
    <property type="project" value="UniProtKB-KW"/>
</dbReference>
<comment type="caution">
    <text evidence="21">The sequence shown here is derived from an EMBL/GenBank/DDBJ whole genome shotgun (WGS) entry which is preliminary data.</text>
</comment>
<dbReference type="Gene3D" id="3.30.465.10">
    <property type="match status" value="1"/>
</dbReference>
<dbReference type="GO" id="GO:0016881">
    <property type="term" value="F:acid-amino acid ligase activity"/>
    <property type="evidence" value="ECO:0007669"/>
    <property type="project" value="InterPro"/>
</dbReference>
<evidence type="ECO:0000256" key="3">
    <source>
        <dbReference type="ARBA" id="ARBA00004496"/>
    </source>
</evidence>
<comment type="catalytic activity">
    <reaction evidence="18 19">
        <text>UDP-N-acetyl-alpha-D-muramate + NADP(+) = UDP-N-acetyl-3-O-(1-carboxyvinyl)-alpha-D-glucosamine + NADPH + H(+)</text>
        <dbReference type="Rhea" id="RHEA:12248"/>
        <dbReference type="ChEBI" id="CHEBI:15378"/>
        <dbReference type="ChEBI" id="CHEBI:57783"/>
        <dbReference type="ChEBI" id="CHEBI:58349"/>
        <dbReference type="ChEBI" id="CHEBI:68483"/>
        <dbReference type="ChEBI" id="CHEBI:70757"/>
        <dbReference type="EC" id="1.3.1.98"/>
    </reaction>
</comment>
<keyword evidence="16 19" id="KW-0961">Cell wall biogenesis/degradation</keyword>
<dbReference type="Proteomes" id="UP000525652">
    <property type="component" value="Unassembled WGS sequence"/>
</dbReference>
<keyword evidence="22" id="KW-1185">Reference proteome</keyword>
<keyword evidence="8 19" id="KW-0132">Cell division</keyword>
<keyword evidence="7 19" id="KW-0963">Cytoplasm</keyword>
<keyword evidence="12 19" id="KW-0133">Cell shape</keyword>
<evidence type="ECO:0000259" key="20">
    <source>
        <dbReference type="PROSITE" id="PS51387"/>
    </source>
</evidence>
<dbReference type="InterPro" id="IPR036318">
    <property type="entry name" value="FAD-bd_PCMH-like_sf"/>
</dbReference>
<feature type="domain" description="FAD-binding PCMH-type" evidence="20">
    <location>
        <begin position="447"/>
        <end position="615"/>
    </location>
</feature>
<accession>A0A7X1B1N1</accession>
<dbReference type="InterPro" id="IPR000713">
    <property type="entry name" value="Mur_ligase_N"/>
</dbReference>
<dbReference type="Pfam" id="PF01225">
    <property type="entry name" value="Mur_ligase"/>
    <property type="match status" value="1"/>
</dbReference>
<evidence type="ECO:0000256" key="4">
    <source>
        <dbReference type="ARBA" id="ARBA00004752"/>
    </source>
</evidence>
<dbReference type="Gene3D" id="3.90.190.20">
    <property type="entry name" value="Mur ligase, C-terminal domain"/>
    <property type="match status" value="1"/>
</dbReference>
<dbReference type="InterPro" id="IPR016167">
    <property type="entry name" value="FAD-bd_PCMH_sub1"/>
</dbReference>
<keyword evidence="10 19" id="KW-0274">FAD</keyword>
<comment type="cofactor">
    <cofactor evidence="1 19">
        <name>FAD</name>
        <dbReference type="ChEBI" id="CHEBI:57692"/>
    </cofactor>
</comment>
<evidence type="ECO:0000313" key="21">
    <source>
        <dbReference type="EMBL" id="MBC2603985.1"/>
    </source>
</evidence>
<dbReference type="Pfam" id="PF02873">
    <property type="entry name" value="MurB_C"/>
    <property type="match status" value="1"/>
</dbReference>
<evidence type="ECO:0000256" key="9">
    <source>
        <dbReference type="ARBA" id="ARBA00022630"/>
    </source>
</evidence>
<dbReference type="InterPro" id="IPR016166">
    <property type="entry name" value="FAD-bd_PCMH"/>
</dbReference>
<dbReference type="InterPro" id="IPR004101">
    <property type="entry name" value="Mur_ligase_C"/>
</dbReference>
<evidence type="ECO:0000256" key="13">
    <source>
        <dbReference type="ARBA" id="ARBA00022984"/>
    </source>
</evidence>
<dbReference type="InterPro" id="IPR011601">
    <property type="entry name" value="MurB_C"/>
</dbReference>
<dbReference type="PROSITE" id="PS51387">
    <property type="entry name" value="FAD_PCMH"/>
    <property type="match status" value="1"/>
</dbReference>
<evidence type="ECO:0000313" key="22">
    <source>
        <dbReference type="Proteomes" id="UP000525652"/>
    </source>
</evidence>
<evidence type="ECO:0000256" key="10">
    <source>
        <dbReference type="ARBA" id="ARBA00022827"/>
    </source>
</evidence>
<dbReference type="AlphaFoldDB" id="A0A7X1B1N1"/>
<evidence type="ECO:0000256" key="18">
    <source>
        <dbReference type="ARBA" id="ARBA00048914"/>
    </source>
</evidence>
<feature type="active site" description="Proton donor" evidence="19">
    <location>
        <position position="643"/>
    </location>
</feature>
<sequence length="738" mass="79669">MNLTDQKFFFLGVGGMGMLPLALFVREGGAEVEGLDDGLTPRAETLLRSAGVRLWDSLPTSSDCTVLVISSAIRPEHPVLQTVGAGENPPIILRRGELLAKLAETRRFIAVAGSHGKTTTTALLAHLAVREKWDADFVIGGLPERGLTPARNRGSEWLIAEVDESDGTIEGFSPEISVFLNFDWDHADRYRDPSAMQGAWSRLAERTTGTVIHPQTPAGALEPTWLPDRARVSFDDTAADFLARNANAADLAFATATGSAPSSSALEGFPGVWRRQTFHARATDFAVVEDYAHHPREVSAFLSWLESQNLPQPLRVFFQPHRFSRTTRFVGEFVEALSGLDEVVLHSIYGAGENPGPGNNPLKSIREGLEARGVRVKRVERLGDFPPHSGTFAFIGAGDANEWAPILAAVEKSPTRVAALADLARRAIDLGTVREQEKLGPHTTMRIGGEAALWVAPGSIAELRWLLRTAHLLEVPVEFVGNGSNLLVSDEGFEGLVVHLGGNPWEGKQVSADGTSVSVGAGTTMPGMARWAAGQGLEGFSFMEGIPGTIGGGLRMNAGSMGGWMGDLVQQVDAVDAAGRLVSFSRETLSFGYRSCPQLEGLCIIRAVFHICGTDRPENIREKMREFASRRRASQPGGPSAGCLFRNPEGDSAGRLIDAAGLKGQGIGKVRISEKHANFIQPESGAKAAEVVAVMKRARDEVRERFGVTLEPEVKFLGREGFRSIFSEEASRETERAR</sequence>
<evidence type="ECO:0000256" key="7">
    <source>
        <dbReference type="ARBA" id="ARBA00022490"/>
    </source>
</evidence>
<dbReference type="GO" id="GO:0051301">
    <property type="term" value="P:cell division"/>
    <property type="evidence" value="ECO:0007669"/>
    <property type="project" value="UniProtKB-KW"/>
</dbReference>
<evidence type="ECO:0000256" key="11">
    <source>
        <dbReference type="ARBA" id="ARBA00022857"/>
    </source>
</evidence>
<comment type="similarity">
    <text evidence="19">Belongs to the MurB family.</text>
</comment>
<dbReference type="GO" id="GO:0005829">
    <property type="term" value="C:cytosol"/>
    <property type="evidence" value="ECO:0007669"/>
    <property type="project" value="TreeGrafter"/>
</dbReference>
<evidence type="ECO:0000256" key="5">
    <source>
        <dbReference type="ARBA" id="ARBA00012518"/>
    </source>
</evidence>
<evidence type="ECO:0000256" key="1">
    <source>
        <dbReference type="ARBA" id="ARBA00001974"/>
    </source>
</evidence>
<dbReference type="InterPro" id="IPR036565">
    <property type="entry name" value="Mur-like_cat_sf"/>
</dbReference>
<dbReference type="GO" id="GO:0009252">
    <property type="term" value="P:peptidoglycan biosynthetic process"/>
    <property type="evidence" value="ECO:0007669"/>
    <property type="project" value="UniProtKB-UniRule"/>
</dbReference>
<dbReference type="SUPFAM" id="SSF56176">
    <property type="entry name" value="FAD-binding/transporter-associated domain-like"/>
    <property type="match status" value="1"/>
</dbReference>
<dbReference type="SUPFAM" id="SSF51984">
    <property type="entry name" value="MurCD N-terminal domain"/>
    <property type="match status" value="1"/>
</dbReference>
<dbReference type="Pfam" id="PF08245">
    <property type="entry name" value="Mur_ligase_M"/>
    <property type="match status" value="1"/>
</dbReference>